<dbReference type="EMBL" id="BEHT01000005">
    <property type="protein sequence ID" value="GBC98076.1"/>
    <property type="molecule type" value="Genomic_DNA"/>
</dbReference>
<dbReference type="AlphaFoldDB" id="A0A2H5XA53"/>
<evidence type="ECO:0008006" key="3">
    <source>
        <dbReference type="Google" id="ProtNLM"/>
    </source>
</evidence>
<dbReference type="Proteomes" id="UP000236173">
    <property type="component" value="Unassembled WGS sequence"/>
</dbReference>
<gene>
    <name evidence="1" type="ORF">HRbin17_00571</name>
</gene>
<accession>A0A2H5XA53</accession>
<dbReference type="PROSITE" id="PS00018">
    <property type="entry name" value="EF_HAND_1"/>
    <property type="match status" value="1"/>
</dbReference>
<dbReference type="InterPro" id="IPR018247">
    <property type="entry name" value="EF_Hand_1_Ca_BS"/>
</dbReference>
<evidence type="ECO:0000313" key="1">
    <source>
        <dbReference type="EMBL" id="GBC98076.1"/>
    </source>
</evidence>
<reference evidence="2" key="1">
    <citation type="submission" date="2017-09" db="EMBL/GenBank/DDBJ databases">
        <title>Metaegenomics of thermophilic ammonia-oxidizing enrichment culture.</title>
        <authorList>
            <person name="Kato S."/>
            <person name="Suzuki K."/>
        </authorList>
    </citation>
    <scope>NUCLEOTIDE SEQUENCE [LARGE SCALE GENOMIC DNA]</scope>
</reference>
<proteinExistence type="predicted"/>
<organism evidence="1 2">
    <name type="scientific">Candidatus Fervidibacter japonicus</name>
    <dbReference type="NCBI Taxonomy" id="2035412"/>
    <lineage>
        <taxon>Bacteria</taxon>
        <taxon>Candidatus Fervidibacterota</taxon>
        <taxon>Candidatus Fervidibacter</taxon>
    </lineage>
</organism>
<comment type="caution">
    <text evidence="1">The sequence shown here is derived from an EMBL/GenBank/DDBJ whole genome shotgun (WGS) entry which is preliminary data.</text>
</comment>
<evidence type="ECO:0000313" key="2">
    <source>
        <dbReference type="Proteomes" id="UP000236173"/>
    </source>
</evidence>
<name>A0A2H5XA53_9BACT</name>
<protein>
    <recommendedName>
        <fullName evidence="3">EF-hand domain-containing protein</fullName>
    </recommendedName>
</protein>
<sequence>MAKGSLSVMLCLVGGFKESEGSQPSYYPPYPPPQHQHNWTAGSSIPKPIVMLFYPGTSYTLTHLRCYEIAFLADVASATDWDQCIAPGCPYPNGWAADSKVRVMWSDNGAGGQFGTLDSNGNFIPLDPVVNAQQITHYRAPWDRPGIVHITLVVDDEGLYYDDPPVSNNSDNGNVTVWEFWITPCPYNWRPIPNTTGPSFIAWVEPEVDHLGQPMSGIMTFNLISSTEPGECLNSHFSCPYDMDIVQTEEGETFEVNDIHDHDADLQFPPELEGMNVYGSQEEDEEGPYTHNFTVAVTQQPTTVAEVRILCFDGGGYGFLLAGIDGFPPGSATARRTDTGVIGSVEIPYDANGNFIADVWEANMGIYPADSLGDFDNQPVGDGTLGDGLSVYEEYRGLRVQGIWTVFNPRLKDMFVMNFGAGQEDPYVPATIPNEAITSQDGFPGQGMPLLWLLNAREGLGYPLRVVNYLNHYAHIRDVYAAIVVPGDIEGYQDADNDGQPDDTNGDGVIDDSDLIVDVRAYGFTYGPIWDNAGGPIAPPGDWGYIPQFWGPPVIEVDVDYLRNERLDPNTNPNGLTELQVLTWVVGHELGHTVLWHRNDLGGYGHHNGFDAAGNPITTYDCLIWQWMDWRANPPTEFCAVNPGDQTRWKINP</sequence>